<proteinExistence type="predicted"/>
<dbReference type="OrthoDB" id="2353607at2759"/>
<reference evidence="1 3" key="1">
    <citation type="submission" date="2017-11" db="EMBL/GenBank/DDBJ databases">
        <title>The genome of Rhizophagus clarus HR1 reveals common genetic basis of auxotrophy among arbuscular mycorrhizal fungi.</title>
        <authorList>
            <person name="Kobayashi Y."/>
        </authorList>
    </citation>
    <scope>NUCLEOTIDE SEQUENCE [LARGE SCALE GENOMIC DNA]</scope>
    <source>
        <strain evidence="1 3">HR1</strain>
    </source>
</reference>
<evidence type="ECO:0000313" key="3">
    <source>
        <dbReference type="Proteomes" id="UP000247702"/>
    </source>
</evidence>
<organism evidence="1 3">
    <name type="scientific">Rhizophagus clarus</name>
    <dbReference type="NCBI Taxonomy" id="94130"/>
    <lineage>
        <taxon>Eukaryota</taxon>
        <taxon>Fungi</taxon>
        <taxon>Fungi incertae sedis</taxon>
        <taxon>Mucoromycota</taxon>
        <taxon>Glomeromycotina</taxon>
        <taxon>Glomeromycetes</taxon>
        <taxon>Glomerales</taxon>
        <taxon>Glomeraceae</taxon>
        <taxon>Rhizophagus</taxon>
    </lineage>
</organism>
<dbReference type="AlphaFoldDB" id="A0A2Z6RQ23"/>
<evidence type="ECO:0000313" key="2">
    <source>
        <dbReference type="EMBL" id="GES74574.1"/>
    </source>
</evidence>
<sequence>MTKLNRDILYLILEELQDNKRTLYSSLTVNKTWCEIIIRILWRNPWKYLINGFKEFSFFVVIVSHLSEESKNELKFQGVDLPTASSQTLLFNYISFCRHLNLNAFDKMFNTVKYHYSNSTLSILKNEIYNLFINENTKFTHLYLPQKFYYRFSGAQKCFSEIVFLSCNTNIDYNILDELTKICKSIKELELLINVNNNNFGIARLIDIPKNLVNVRFLANYPNSYRLWANYYDTNNESFHKTLENSLIKRSNTIRNLKLNKQPTVNILSSFNNLISLELDCGCSYEWNEWNSLENLTLPFLQILKARYIPVKYLTSLIENTSGSLIEVKIDYTTHDDIENRKIIQAIYHNCPRLKHLKLVIRNKNFSELEKLLINCQSLISLYILTNDVEFDWNNLFKILTKLSPNNLFKFKFFSSYVSPSLESLEIFLDNWKGGNSLSVKFNNIKHTEEYSDLIEKYKAKGVISKFDR</sequence>
<evidence type="ECO:0008006" key="4">
    <source>
        <dbReference type="Google" id="ProtNLM"/>
    </source>
</evidence>
<dbReference type="EMBL" id="BEXD01003981">
    <property type="protein sequence ID" value="GBC05006.1"/>
    <property type="molecule type" value="Genomic_DNA"/>
</dbReference>
<comment type="caution">
    <text evidence="1">The sequence shown here is derived from an EMBL/GenBank/DDBJ whole genome shotgun (WGS) entry which is preliminary data.</text>
</comment>
<protein>
    <recommendedName>
        <fullName evidence="4">F-box domain-containing protein</fullName>
    </recommendedName>
</protein>
<evidence type="ECO:0000313" key="1">
    <source>
        <dbReference type="EMBL" id="GBC05006.1"/>
    </source>
</evidence>
<dbReference type="Proteomes" id="UP000615446">
    <property type="component" value="Unassembled WGS sequence"/>
</dbReference>
<dbReference type="Proteomes" id="UP000247702">
    <property type="component" value="Unassembled WGS sequence"/>
</dbReference>
<dbReference type="EMBL" id="BLAL01000012">
    <property type="protein sequence ID" value="GES74574.1"/>
    <property type="molecule type" value="Genomic_DNA"/>
</dbReference>
<accession>A0A2Z6RQ23</accession>
<gene>
    <name evidence="2" type="ORF">RCL2_000204500</name>
    <name evidence="1" type="ORF">RclHR1_00060019</name>
</gene>
<keyword evidence="3" id="KW-1185">Reference proteome</keyword>
<name>A0A2Z6RQ23_9GLOM</name>
<reference evidence="2" key="2">
    <citation type="submission" date="2019-10" db="EMBL/GenBank/DDBJ databases">
        <title>Conservation and host-specific expression of non-tandemly repeated heterogenous ribosome RNA gene in arbuscular mycorrhizal fungi.</title>
        <authorList>
            <person name="Maeda T."/>
            <person name="Kobayashi Y."/>
            <person name="Nakagawa T."/>
            <person name="Ezawa T."/>
            <person name="Yamaguchi K."/>
            <person name="Bino T."/>
            <person name="Nishimoto Y."/>
            <person name="Shigenobu S."/>
            <person name="Kawaguchi M."/>
        </authorList>
    </citation>
    <scope>NUCLEOTIDE SEQUENCE</scope>
    <source>
        <strain evidence="2">HR1</strain>
    </source>
</reference>